<protein>
    <submittedName>
        <fullName evidence="4">Phosphoserine phosphatase RsbU</fullName>
        <ecNumber evidence="4">3.1.3.3</ecNumber>
    </submittedName>
</protein>
<dbReference type="GO" id="GO:0000155">
    <property type="term" value="F:phosphorelay sensor kinase activity"/>
    <property type="evidence" value="ECO:0007669"/>
    <property type="project" value="TreeGrafter"/>
</dbReference>
<dbReference type="InterPro" id="IPR015943">
    <property type="entry name" value="WD40/YVTN_repeat-like_dom_sf"/>
</dbReference>
<organism evidence="4 5">
    <name type="scientific">Salinivirga cyanobacteriivorans</name>
    <dbReference type="NCBI Taxonomy" id="1307839"/>
    <lineage>
        <taxon>Bacteria</taxon>
        <taxon>Pseudomonadati</taxon>
        <taxon>Bacteroidota</taxon>
        <taxon>Bacteroidia</taxon>
        <taxon>Bacteroidales</taxon>
        <taxon>Salinivirgaceae</taxon>
        <taxon>Salinivirga</taxon>
    </lineage>
</organism>
<evidence type="ECO:0000256" key="2">
    <source>
        <dbReference type="SAM" id="Phobius"/>
    </source>
</evidence>
<dbReference type="PANTHER" id="PTHR43547:SF2">
    <property type="entry name" value="HYBRID SIGNAL TRANSDUCTION HISTIDINE KINASE C"/>
    <property type="match status" value="1"/>
</dbReference>
<gene>
    <name evidence="4" type="primary">rsbU_6</name>
    <name evidence="4" type="ORF">L21SP5_03584</name>
</gene>
<dbReference type="InterPro" id="IPR011110">
    <property type="entry name" value="Reg_prop"/>
</dbReference>
<dbReference type="InterPro" id="IPR036457">
    <property type="entry name" value="PPM-type-like_dom_sf"/>
</dbReference>
<name>A0A0S2I400_9BACT</name>
<accession>A0A0S2I400</accession>
<dbReference type="Gene3D" id="2.130.10.10">
    <property type="entry name" value="YVTN repeat-like/Quinoprotein amine dehydrogenase"/>
    <property type="match status" value="2"/>
</dbReference>
<dbReference type="Pfam" id="PF07495">
    <property type="entry name" value="Y_Y_Y"/>
    <property type="match status" value="1"/>
</dbReference>
<dbReference type="Pfam" id="PF07494">
    <property type="entry name" value="Reg_prop"/>
    <property type="match status" value="4"/>
</dbReference>
<keyword evidence="2" id="KW-1133">Transmembrane helix</keyword>
<dbReference type="PANTHER" id="PTHR43547">
    <property type="entry name" value="TWO-COMPONENT HISTIDINE KINASE"/>
    <property type="match status" value="1"/>
</dbReference>
<keyword evidence="5" id="KW-1185">Reference proteome</keyword>
<dbReference type="OrthoDB" id="1116352at2"/>
<dbReference type="GO" id="GO:0016787">
    <property type="term" value="F:hydrolase activity"/>
    <property type="evidence" value="ECO:0007669"/>
    <property type="project" value="UniProtKB-KW"/>
</dbReference>
<feature type="domain" description="PPM-type phosphatase" evidence="3">
    <location>
        <begin position="858"/>
        <end position="1082"/>
    </location>
</feature>
<dbReference type="InterPro" id="IPR001932">
    <property type="entry name" value="PPM-type_phosphatase-like_dom"/>
</dbReference>
<evidence type="ECO:0000256" key="1">
    <source>
        <dbReference type="ARBA" id="ARBA00022553"/>
    </source>
</evidence>
<sequence>MRITLIILILFIANSIFAERDDLRFFGYGTSDGISVGKVRKVFQDSKGFLWLATEDGLNRFDGYKFDVFRNQQNDSTSISSNKIWDITEDNKKRLWIATGYGLNSYNLITGKFTTYIKDSSTNLSDNEIRSLYVCQDSILFIGTHGGGLNVMDLKTLKISKVSLPQNPTFIRKINCIDGQILLGTHGNNFYTLNPQTMNARQVTIDKNHETQYVDQVSAFLRIDDQRRWVATENGIFEWNNKTGEVQDITPKHLFNENEVLRVRDFLRDKDGIIWVTTNQGLLKYKSNYWYRYTANEEEDYSLRSNWLVDIFEDESGSIWISNKENGVNVIHNKQQKFRHYGTKAKENSLSNNLVFSFAKYDSNEILVGTIGGGLDGFNPWTEKFYDYNKYHPALSNQITDIYVEAYSDIWLGSWGNGLQYFNPETGEVKNYREQNNNPKSISNNTIICIRPAKKGNYWVGTFDGLNYFDPDKEKFTRYQNIEGLNSHTIFYIYSKHPDTLWLGTRGGGLAKLDLQSMQAKSYQHDSRDTTTIANNVVKYIHEDPNGYFWIATEMGISRFNPQTGKFRNYNINDGLPNNNVWAILPDSENNLWLSTNSGIARITLDSASNILAVKSYQKNEGLKSLEFSQGAYLRDPASGTLYFGGTEGFYAFNPEQIKPRQYEPPVRLTSIKVMDKELEGDTLPSSKRKVVIPWHKNFISFEFVGLDYAHQGNIQYKYKMVGQSDKWSQPSTRTFASFPDLQDGEYTFKVRATNSEGIWPSGDKGEVSIRIRVKPPWWRTTLAYILYIIIPVIGVIIYIRIRTRKLQREKRILEEIVAERTAELRKKNLDITSSIQYAQRIQQAIIYPSITDFSEEFRNVFVLFKPKDIVSGDFFWYIKKGKTRIFTAADCTGHGVPGAFMSIIGNNLLNQIVTEEDITDPAEILTELDEKIKQSLNQKGRKSDTFDGMDMAICAIDEGSNELTFSGAYNPLYHIRNKELSKYKVTRRSIGGSQLISKKPFFNHKIQVEKGDTIYIFSDGYADQFGGPRNRKFTSKQLQEKLISIQDQNMPNQQMTMEDTIDTWMEDYEQIDDMILVGVRF</sequence>
<feature type="transmembrane region" description="Helical" evidence="2">
    <location>
        <begin position="778"/>
        <end position="802"/>
    </location>
</feature>
<keyword evidence="1" id="KW-0597">Phosphoprotein</keyword>
<keyword evidence="2" id="KW-0472">Membrane</keyword>
<keyword evidence="4" id="KW-0378">Hydrolase</keyword>
<dbReference type="KEGG" id="blq:L21SP5_03584"/>
<reference evidence="4 5" key="1">
    <citation type="submission" date="2015-11" db="EMBL/GenBank/DDBJ databases">
        <title>Description and complete genome sequence of a novel strain predominating in hypersaline microbial mats and representing a new family of the Bacteriodetes phylum.</title>
        <authorList>
            <person name="Spring S."/>
            <person name="Bunk B."/>
            <person name="Sproer C."/>
            <person name="Klenk H.-P."/>
        </authorList>
    </citation>
    <scope>NUCLEOTIDE SEQUENCE [LARGE SCALE GENOMIC DNA]</scope>
    <source>
        <strain evidence="4 5">L21-Spi-D4</strain>
    </source>
</reference>
<dbReference type="SUPFAM" id="SSF63829">
    <property type="entry name" value="Calcium-dependent phosphotriesterase"/>
    <property type="match status" value="2"/>
</dbReference>
<dbReference type="Gene3D" id="2.60.40.10">
    <property type="entry name" value="Immunoglobulins"/>
    <property type="match status" value="1"/>
</dbReference>
<evidence type="ECO:0000259" key="3">
    <source>
        <dbReference type="SMART" id="SM00331"/>
    </source>
</evidence>
<dbReference type="STRING" id="1307839.L21SP5_03584"/>
<proteinExistence type="predicted"/>
<dbReference type="AlphaFoldDB" id="A0A0S2I400"/>
<dbReference type="SMART" id="SM00331">
    <property type="entry name" value="PP2C_SIG"/>
    <property type="match status" value="1"/>
</dbReference>
<dbReference type="EMBL" id="CP013118">
    <property type="protein sequence ID" value="ALO17192.1"/>
    <property type="molecule type" value="Genomic_DNA"/>
</dbReference>
<dbReference type="Proteomes" id="UP000064893">
    <property type="component" value="Chromosome"/>
</dbReference>
<evidence type="ECO:0000313" key="4">
    <source>
        <dbReference type="EMBL" id="ALO17192.1"/>
    </source>
</evidence>
<dbReference type="Gene3D" id="3.60.40.10">
    <property type="entry name" value="PPM-type phosphatase domain"/>
    <property type="match status" value="1"/>
</dbReference>
<dbReference type="InterPro" id="IPR013783">
    <property type="entry name" value="Ig-like_fold"/>
</dbReference>
<keyword evidence="2" id="KW-0812">Transmembrane</keyword>
<dbReference type="InterPro" id="IPR011123">
    <property type="entry name" value="Y_Y_Y"/>
</dbReference>
<dbReference type="Pfam" id="PF07228">
    <property type="entry name" value="SpoIIE"/>
    <property type="match status" value="1"/>
</dbReference>
<dbReference type="RefSeq" id="WP_057954508.1">
    <property type="nucleotide sequence ID" value="NZ_CP013118.1"/>
</dbReference>
<evidence type="ECO:0000313" key="5">
    <source>
        <dbReference type="Proteomes" id="UP000064893"/>
    </source>
</evidence>
<dbReference type="EC" id="3.1.3.3" evidence="4"/>